<reference evidence="4 5" key="1">
    <citation type="submission" date="2021-03" db="EMBL/GenBank/DDBJ databases">
        <title>Sequencing the genomes of 1000 actinobacteria strains.</title>
        <authorList>
            <person name="Klenk H.-P."/>
        </authorList>
    </citation>
    <scope>NUCLEOTIDE SEQUENCE [LARGE SCALE GENOMIC DNA]</scope>
    <source>
        <strain evidence="4 5">DSM 45510</strain>
    </source>
</reference>
<dbReference type="EMBL" id="JAGGMS010000001">
    <property type="protein sequence ID" value="MBP2182724.1"/>
    <property type="molecule type" value="Genomic_DNA"/>
</dbReference>
<evidence type="ECO:0000259" key="3">
    <source>
        <dbReference type="Pfam" id="PF17853"/>
    </source>
</evidence>
<feature type="domain" description="PucR C-terminal helix-turn-helix" evidence="2">
    <location>
        <begin position="455"/>
        <end position="513"/>
    </location>
</feature>
<feature type="domain" description="CdaR GGDEF-like" evidence="3">
    <location>
        <begin position="283"/>
        <end position="403"/>
    </location>
</feature>
<evidence type="ECO:0000313" key="5">
    <source>
        <dbReference type="Proteomes" id="UP000741013"/>
    </source>
</evidence>
<comment type="caution">
    <text evidence="4">The sequence shown here is derived from an EMBL/GenBank/DDBJ whole genome shotgun (WGS) entry which is preliminary data.</text>
</comment>
<accession>A0ABS4PV52</accession>
<comment type="similarity">
    <text evidence="1">Belongs to the CdaR family.</text>
</comment>
<organism evidence="4 5">
    <name type="scientific">Amycolatopsis magusensis</name>
    <dbReference type="NCBI Taxonomy" id="882444"/>
    <lineage>
        <taxon>Bacteria</taxon>
        <taxon>Bacillati</taxon>
        <taxon>Actinomycetota</taxon>
        <taxon>Actinomycetes</taxon>
        <taxon>Pseudonocardiales</taxon>
        <taxon>Pseudonocardiaceae</taxon>
        <taxon>Amycolatopsis</taxon>
    </lineage>
</organism>
<dbReference type="Pfam" id="PF13556">
    <property type="entry name" value="HTH_30"/>
    <property type="match status" value="1"/>
</dbReference>
<dbReference type="Gene3D" id="1.10.10.2840">
    <property type="entry name" value="PucR C-terminal helix-turn-helix domain"/>
    <property type="match status" value="1"/>
</dbReference>
<keyword evidence="5" id="KW-1185">Reference proteome</keyword>
<dbReference type="InterPro" id="IPR042070">
    <property type="entry name" value="PucR_C-HTH_sf"/>
</dbReference>
<protein>
    <recommendedName>
        <fullName evidence="6">PucR C-terminal helix-turn-helix domain-containing protein</fullName>
    </recommendedName>
</protein>
<dbReference type="InterPro" id="IPR051448">
    <property type="entry name" value="CdaR-like_regulators"/>
</dbReference>
<dbReference type="InterPro" id="IPR041522">
    <property type="entry name" value="CdaR_GGDEF"/>
</dbReference>
<evidence type="ECO:0008006" key="6">
    <source>
        <dbReference type="Google" id="ProtNLM"/>
    </source>
</evidence>
<name>A0ABS4PV52_9PSEU</name>
<dbReference type="Pfam" id="PF17853">
    <property type="entry name" value="GGDEF_2"/>
    <property type="match status" value="1"/>
</dbReference>
<dbReference type="InterPro" id="IPR025736">
    <property type="entry name" value="PucR_C-HTH_dom"/>
</dbReference>
<evidence type="ECO:0000259" key="2">
    <source>
        <dbReference type="Pfam" id="PF13556"/>
    </source>
</evidence>
<dbReference type="PANTHER" id="PTHR33744:SF1">
    <property type="entry name" value="DNA-BINDING TRANSCRIPTIONAL ACTIVATOR ADER"/>
    <property type="match status" value="1"/>
</dbReference>
<dbReference type="RefSeq" id="WP_209665993.1">
    <property type="nucleotide sequence ID" value="NZ_JAGGMS010000001.1"/>
</dbReference>
<evidence type="ECO:0000313" key="4">
    <source>
        <dbReference type="EMBL" id="MBP2182724.1"/>
    </source>
</evidence>
<sequence length="522" mass="54622">MSVLLSQVLSLGLFTRHTFVGTEAALRTVVDSVVTGVSPHELAQAAPAALVVFPRNALRGEEAGTEQAIRAGARRSIAGLVLPDPPHPLTPAIRALAERNGVPLVLVDHADPDALVPALDHFARRPEAAAGGVLGLLAHRLHAAAGETPRMVRIAATTLGHPVGTVAADGRVLSGTVPAAAVRVAAERFRTPRPAPWVRGTGDRDLLLAHPVRGRPGTRANLWLVALVPSGTPGRVLTAAQALGVLDWAFAAQLATSAVDLERRGRRQEAVLARLLAQADAPHRRVLERATALGWQLEGTHTAVQLTARQAGAQLAPSELTALLGESLAEGGVPAAPISHGGGWALWYTGERVDPDAVATELRRALLAAEREHPGLRLCAGIGPPAEGVAGLRRSLAEARRACLIAAARNTPAAVEGVGHEVKRLLAGSYAPGVQHELARRLLRPLTRTDAGGQLIATLACYLDNESSATPTAAALGVHRNTVLQRLDRIRSLLAVDLADPDERLAVHLAVRLVQIGTPEAV</sequence>
<evidence type="ECO:0000256" key="1">
    <source>
        <dbReference type="ARBA" id="ARBA00006754"/>
    </source>
</evidence>
<dbReference type="PANTHER" id="PTHR33744">
    <property type="entry name" value="CARBOHYDRATE DIACID REGULATOR"/>
    <property type="match status" value="1"/>
</dbReference>
<dbReference type="Proteomes" id="UP000741013">
    <property type="component" value="Unassembled WGS sequence"/>
</dbReference>
<proteinExistence type="inferred from homology"/>
<gene>
    <name evidence="4" type="ORF">JOM49_004250</name>
</gene>